<comment type="caution">
    <text evidence="2">The sequence shown here is derived from an EMBL/GenBank/DDBJ whole genome shotgun (WGS) entry which is preliminary data.</text>
</comment>
<dbReference type="EMBL" id="MNAD01001330">
    <property type="protein sequence ID" value="OJT06293.1"/>
    <property type="molecule type" value="Genomic_DNA"/>
</dbReference>
<organism evidence="2 3">
    <name type="scientific">Trametes pubescens</name>
    <name type="common">White-rot fungus</name>
    <dbReference type="NCBI Taxonomy" id="154538"/>
    <lineage>
        <taxon>Eukaryota</taxon>
        <taxon>Fungi</taxon>
        <taxon>Dikarya</taxon>
        <taxon>Basidiomycota</taxon>
        <taxon>Agaricomycotina</taxon>
        <taxon>Agaricomycetes</taxon>
        <taxon>Polyporales</taxon>
        <taxon>Polyporaceae</taxon>
        <taxon>Trametes</taxon>
    </lineage>
</organism>
<reference evidence="2 3" key="1">
    <citation type="submission" date="2016-10" db="EMBL/GenBank/DDBJ databases">
        <title>Genome sequence of the basidiomycete white-rot fungus Trametes pubescens.</title>
        <authorList>
            <person name="Makela M.R."/>
            <person name="Granchi Z."/>
            <person name="Peng M."/>
            <person name="De Vries R.P."/>
            <person name="Grigoriev I."/>
            <person name="Riley R."/>
            <person name="Hilden K."/>
        </authorList>
    </citation>
    <scope>NUCLEOTIDE SEQUENCE [LARGE SCALE GENOMIC DNA]</scope>
    <source>
        <strain evidence="2 3">FBCC735</strain>
    </source>
</reference>
<evidence type="ECO:0000313" key="2">
    <source>
        <dbReference type="EMBL" id="OJT06293.1"/>
    </source>
</evidence>
<gene>
    <name evidence="2" type="ORF">TRAPUB_2873</name>
</gene>
<feature type="compositionally biased region" description="Basic and acidic residues" evidence="1">
    <location>
        <begin position="19"/>
        <end position="28"/>
    </location>
</feature>
<evidence type="ECO:0000313" key="3">
    <source>
        <dbReference type="Proteomes" id="UP000184267"/>
    </source>
</evidence>
<feature type="compositionally biased region" description="Low complexity" evidence="1">
    <location>
        <begin position="99"/>
        <end position="108"/>
    </location>
</feature>
<protein>
    <submittedName>
        <fullName evidence="2">Uncharacterized protein</fullName>
    </submittedName>
</protein>
<proteinExistence type="predicted"/>
<accession>A0A1M2VFI0</accession>
<dbReference type="AlphaFoldDB" id="A0A1M2VFI0"/>
<feature type="region of interest" description="Disordered" evidence="1">
    <location>
        <begin position="1"/>
        <end position="126"/>
    </location>
</feature>
<sequence length="223" mass="23778">MDRMKTPMQKAAPMARRMKTTERVEKKAPKARRARMTRILTTSPALFLIATATSPPPPSMLSGSSPSAEPPQTRPLSPIPTPSSKPSPWRSPVAHQPKKSATSSLTTPAPSPPLSTFSLQTSATRAETETEPLSLLALITPLLALSHIASRSATSRVSDADLAAILLAAILRALPRLAASPPPRQRAHAGRPAQRALAHCRTTRRSSGGICTWPRCRRGGSAQ</sequence>
<keyword evidence="3" id="KW-1185">Reference proteome</keyword>
<dbReference type="Proteomes" id="UP000184267">
    <property type="component" value="Unassembled WGS sequence"/>
</dbReference>
<evidence type="ECO:0000256" key="1">
    <source>
        <dbReference type="SAM" id="MobiDB-lite"/>
    </source>
</evidence>
<feature type="compositionally biased region" description="Pro residues" evidence="1">
    <location>
        <begin position="68"/>
        <end position="85"/>
    </location>
</feature>
<name>A0A1M2VFI0_TRAPU</name>